<dbReference type="GO" id="GO:1990904">
    <property type="term" value="C:ribonucleoprotein complex"/>
    <property type="evidence" value="ECO:0007669"/>
    <property type="project" value="UniProtKB-KW"/>
</dbReference>
<keyword evidence="4" id="KW-0694">RNA-binding</keyword>
<reference evidence="6 7" key="1">
    <citation type="submission" date="2024-01" db="EMBL/GenBank/DDBJ databases">
        <title>The genomes of 5 underutilized Papilionoideae crops provide insights into root nodulation and disease resistance.</title>
        <authorList>
            <person name="Yuan L."/>
        </authorList>
    </citation>
    <scope>NUCLEOTIDE SEQUENCE [LARGE SCALE GENOMIC DNA]</scope>
    <source>
        <strain evidence="6">LY-2023</strain>
        <tissue evidence="6">Leaf</tissue>
    </source>
</reference>
<comment type="caution">
    <text evidence="6">The sequence shown here is derived from an EMBL/GenBank/DDBJ whole genome shotgun (WGS) entry which is preliminary data.</text>
</comment>
<accession>A0AAN9J7K4</accession>
<dbReference type="GO" id="GO:0006412">
    <property type="term" value="P:translation"/>
    <property type="evidence" value="ECO:0007669"/>
    <property type="project" value="InterPro"/>
</dbReference>
<dbReference type="Pfam" id="PF00076">
    <property type="entry name" value="RRM_1"/>
    <property type="match status" value="1"/>
</dbReference>
<evidence type="ECO:0000313" key="7">
    <source>
        <dbReference type="Proteomes" id="UP001359559"/>
    </source>
</evidence>
<evidence type="ECO:0000256" key="1">
    <source>
        <dbReference type="ARBA" id="ARBA00008431"/>
    </source>
</evidence>
<evidence type="ECO:0000313" key="6">
    <source>
        <dbReference type="EMBL" id="KAK7293817.1"/>
    </source>
</evidence>
<dbReference type="GO" id="GO:0005634">
    <property type="term" value="C:nucleus"/>
    <property type="evidence" value="ECO:0007669"/>
    <property type="project" value="InterPro"/>
</dbReference>
<dbReference type="InterPro" id="IPR001515">
    <property type="entry name" value="Ribosomal_eL32"/>
</dbReference>
<dbReference type="SUPFAM" id="SSF54928">
    <property type="entry name" value="RNA-binding domain, RBD"/>
    <property type="match status" value="1"/>
</dbReference>
<proteinExistence type="inferred from homology"/>
<feature type="domain" description="RRM" evidence="5">
    <location>
        <begin position="36"/>
        <end position="114"/>
    </location>
</feature>
<dbReference type="SMART" id="SM01393">
    <property type="entry name" value="Ribosomal_L32e"/>
    <property type="match status" value="1"/>
</dbReference>
<evidence type="ECO:0000256" key="3">
    <source>
        <dbReference type="ARBA" id="ARBA00023274"/>
    </source>
</evidence>
<evidence type="ECO:0000259" key="5">
    <source>
        <dbReference type="PROSITE" id="PS50102"/>
    </source>
</evidence>
<comment type="similarity">
    <text evidence="1">Belongs to the eukaryotic ribosomal protein eL32 family.</text>
</comment>
<dbReference type="GO" id="GO:0003735">
    <property type="term" value="F:structural constituent of ribosome"/>
    <property type="evidence" value="ECO:0007669"/>
    <property type="project" value="InterPro"/>
</dbReference>
<evidence type="ECO:0000256" key="2">
    <source>
        <dbReference type="ARBA" id="ARBA00022980"/>
    </source>
</evidence>
<name>A0AAN9J7K4_CLITE</name>
<evidence type="ECO:0000256" key="4">
    <source>
        <dbReference type="PROSITE-ProRule" id="PRU00176"/>
    </source>
</evidence>
<dbReference type="GO" id="GO:0006397">
    <property type="term" value="P:mRNA processing"/>
    <property type="evidence" value="ECO:0007669"/>
    <property type="project" value="InterPro"/>
</dbReference>
<dbReference type="PROSITE" id="PS50102">
    <property type="entry name" value="RRM"/>
    <property type="match status" value="1"/>
</dbReference>
<dbReference type="SMART" id="SM00360">
    <property type="entry name" value="RRM"/>
    <property type="match status" value="1"/>
</dbReference>
<gene>
    <name evidence="6" type="ORF">RJT34_16692</name>
</gene>
<dbReference type="Pfam" id="PF01655">
    <property type="entry name" value="Ribosomal_L32e"/>
    <property type="match status" value="1"/>
</dbReference>
<dbReference type="InterPro" id="IPR036351">
    <property type="entry name" value="Ribosomal_eL32_sf"/>
</dbReference>
<dbReference type="InterPro" id="IPR035979">
    <property type="entry name" value="RBD_domain_sf"/>
</dbReference>
<sequence length="190" mass="21560">MIMSKGKEALLKELDEFVRELPKSWIEAGPYSVIDCKSYMGNLHFNITESQLREIFEPFGPVEVVQLPLNLETRHYKGFGFVQFSHLEHAKAAQSLNGKLEIASRTIKVSCVTDHVGNQSTTTKFIDLDDDEGGLFVVNNVKDLILLMMHNRTYYAEIDHDVSTRKRKEIVERAAQLDVVVTNKTASLCN</sequence>
<keyword evidence="7" id="KW-1185">Reference proteome</keyword>
<dbReference type="InterPro" id="IPR000504">
    <property type="entry name" value="RRM_dom"/>
</dbReference>
<dbReference type="SUPFAM" id="SSF52042">
    <property type="entry name" value="Ribosomal protein L32e"/>
    <property type="match status" value="1"/>
</dbReference>
<dbReference type="Proteomes" id="UP001359559">
    <property type="component" value="Unassembled WGS sequence"/>
</dbReference>
<dbReference type="GO" id="GO:0005840">
    <property type="term" value="C:ribosome"/>
    <property type="evidence" value="ECO:0007669"/>
    <property type="project" value="UniProtKB-KW"/>
</dbReference>
<dbReference type="Gene3D" id="3.30.70.330">
    <property type="match status" value="1"/>
</dbReference>
<dbReference type="InterPro" id="IPR012677">
    <property type="entry name" value="Nucleotide-bd_a/b_plait_sf"/>
</dbReference>
<dbReference type="PANTHER" id="PTHR48036">
    <property type="entry name" value="SPLICING FACTOR (PAD-1), PUTATIVE (AFU_ORTHOLOGUE AFUA_1G15810)-RELATED"/>
    <property type="match status" value="1"/>
</dbReference>
<dbReference type="AlphaFoldDB" id="A0AAN9J7K4"/>
<dbReference type="InterPro" id="IPR006509">
    <property type="entry name" value="RBM39_SF"/>
</dbReference>
<keyword evidence="2" id="KW-0689">Ribosomal protein</keyword>
<dbReference type="GO" id="GO:0003723">
    <property type="term" value="F:RNA binding"/>
    <property type="evidence" value="ECO:0007669"/>
    <property type="project" value="UniProtKB-UniRule"/>
</dbReference>
<organism evidence="6 7">
    <name type="scientific">Clitoria ternatea</name>
    <name type="common">Butterfly pea</name>
    <dbReference type="NCBI Taxonomy" id="43366"/>
    <lineage>
        <taxon>Eukaryota</taxon>
        <taxon>Viridiplantae</taxon>
        <taxon>Streptophyta</taxon>
        <taxon>Embryophyta</taxon>
        <taxon>Tracheophyta</taxon>
        <taxon>Spermatophyta</taxon>
        <taxon>Magnoliopsida</taxon>
        <taxon>eudicotyledons</taxon>
        <taxon>Gunneridae</taxon>
        <taxon>Pentapetalae</taxon>
        <taxon>rosids</taxon>
        <taxon>fabids</taxon>
        <taxon>Fabales</taxon>
        <taxon>Fabaceae</taxon>
        <taxon>Papilionoideae</taxon>
        <taxon>50 kb inversion clade</taxon>
        <taxon>NPAAA clade</taxon>
        <taxon>indigoferoid/millettioid clade</taxon>
        <taxon>Phaseoleae</taxon>
        <taxon>Clitoria</taxon>
    </lineage>
</organism>
<keyword evidence="3" id="KW-0687">Ribonucleoprotein</keyword>
<dbReference type="EMBL" id="JAYKXN010000004">
    <property type="protein sequence ID" value="KAK7293817.1"/>
    <property type="molecule type" value="Genomic_DNA"/>
</dbReference>
<protein>
    <recommendedName>
        <fullName evidence="5">RRM domain-containing protein</fullName>
    </recommendedName>
</protein>